<dbReference type="NCBIfam" id="TIGR02142">
    <property type="entry name" value="modC_ABC"/>
    <property type="match status" value="1"/>
</dbReference>
<dbReference type="PANTHER" id="PTHR42781">
    <property type="entry name" value="SPERMIDINE/PUTRESCINE IMPORT ATP-BINDING PROTEIN POTA"/>
    <property type="match status" value="1"/>
</dbReference>
<dbReference type="SUPFAM" id="SSF50331">
    <property type="entry name" value="MOP-like"/>
    <property type="match status" value="1"/>
</dbReference>
<keyword evidence="4" id="KW-0547">Nucleotide-binding</keyword>
<dbReference type="GO" id="GO:0016020">
    <property type="term" value="C:membrane"/>
    <property type="evidence" value="ECO:0007669"/>
    <property type="project" value="InterPro"/>
</dbReference>
<dbReference type="Proteomes" id="UP000396862">
    <property type="component" value="Unassembled WGS sequence"/>
</dbReference>
<keyword evidence="3" id="KW-1003">Cell membrane</keyword>
<keyword evidence="1" id="KW-0813">Transport</keyword>
<reference evidence="10 11" key="1">
    <citation type="submission" date="2018-03" db="EMBL/GenBank/DDBJ databases">
        <title>Genomic Encyclopedia of Archaeal and Bacterial Type Strains, Phase II (KMG-II): from individual species to whole genera.</title>
        <authorList>
            <person name="Goeker M."/>
        </authorList>
    </citation>
    <scope>NUCLEOTIDE SEQUENCE [LARGE SCALE GENOMIC DNA]</scope>
    <source>
        <strain evidence="10 11">DSM 27267</strain>
    </source>
</reference>
<dbReference type="RefSeq" id="WP_106540125.1">
    <property type="nucleotide sequence ID" value="NZ_BLAU01000001.1"/>
</dbReference>
<evidence type="ECO:0000256" key="6">
    <source>
        <dbReference type="PROSITE-ProRule" id="PRU01213"/>
    </source>
</evidence>
<feature type="domain" description="ABC transporter" evidence="7">
    <location>
        <begin position="1"/>
        <end position="235"/>
    </location>
</feature>
<feature type="domain" description="Mop" evidence="8">
    <location>
        <begin position="301"/>
        <end position="365"/>
    </location>
</feature>
<dbReference type="InterPro" id="IPR003593">
    <property type="entry name" value="AAA+_ATPase"/>
</dbReference>
<evidence type="ECO:0000313" key="11">
    <source>
        <dbReference type="Proteomes" id="UP000240621"/>
    </source>
</evidence>
<keyword evidence="5 10" id="KW-0067">ATP-binding</keyword>
<evidence type="ECO:0000313" key="12">
    <source>
        <dbReference type="Proteomes" id="UP000396862"/>
    </source>
</evidence>
<dbReference type="GO" id="GO:0015098">
    <property type="term" value="F:molybdate ion transmembrane transporter activity"/>
    <property type="evidence" value="ECO:0007669"/>
    <property type="project" value="InterPro"/>
</dbReference>
<evidence type="ECO:0000256" key="3">
    <source>
        <dbReference type="ARBA" id="ARBA00022519"/>
    </source>
</evidence>
<keyword evidence="3" id="KW-0997">Cell inner membrane</keyword>
<keyword evidence="3" id="KW-0472">Membrane</keyword>
<evidence type="ECO:0000313" key="9">
    <source>
        <dbReference type="EMBL" id="GET23595.1"/>
    </source>
</evidence>
<dbReference type="GO" id="GO:0016887">
    <property type="term" value="F:ATP hydrolysis activity"/>
    <property type="evidence" value="ECO:0007669"/>
    <property type="project" value="InterPro"/>
</dbReference>
<proteinExistence type="predicted"/>
<dbReference type="Gene3D" id="2.40.50.100">
    <property type="match status" value="1"/>
</dbReference>
<dbReference type="EMBL" id="BLAU01000001">
    <property type="protein sequence ID" value="GET23595.1"/>
    <property type="molecule type" value="Genomic_DNA"/>
</dbReference>
<comment type="caution">
    <text evidence="10">The sequence shown here is derived from an EMBL/GenBank/DDBJ whole genome shotgun (WGS) entry which is preliminary data.</text>
</comment>
<reference evidence="9 12" key="2">
    <citation type="submission" date="2019-10" db="EMBL/GenBank/DDBJ databases">
        <title>Prolixibacter strains distinguished by the presence of nitrate reductase genes were adept at nitrate-dependent anaerobic corrosion of metallic iron and carbon steel.</title>
        <authorList>
            <person name="Iino T."/>
            <person name="Shono N."/>
            <person name="Ito K."/>
            <person name="Nakamura R."/>
            <person name="Sueoka K."/>
            <person name="Harayama S."/>
            <person name="Ohkuma M."/>
        </authorList>
    </citation>
    <scope>NUCLEOTIDE SEQUENCE [LARGE SCALE GENOMIC DNA]</scope>
    <source>
        <strain evidence="9 12">MIC1-1</strain>
    </source>
</reference>
<keyword evidence="2 6" id="KW-0500">Molybdenum</keyword>
<evidence type="ECO:0000259" key="7">
    <source>
        <dbReference type="PROSITE" id="PS50893"/>
    </source>
</evidence>
<gene>
    <name evidence="9" type="primary">modC</name>
    <name evidence="10" type="ORF">CLV93_1012</name>
    <name evidence="9" type="ORF">JCM18694_38410</name>
</gene>
<evidence type="ECO:0000256" key="5">
    <source>
        <dbReference type="ARBA" id="ARBA00022840"/>
    </source>
</evidence>
<dbReference type="SMART" id="SM00382">
    <property type="entry name" value="AAA"/>
    <property type="match status" value="1"/>
</dbReference>
<organism evidence="10 11">
    <name type="scientific">Prolixibacter denitrificans</name>
    <dbReference type="NCBI Taxonomy" id="1541063"/>
    <lineage>
        <taxon>Bacteria</taxon>
        <taxon>Pseudomonadati</taxon>
        <taxon>Bacteroidota</taxon>
        <taxon>Bacteroidia</taxon>
        <taxon>Marinilabiliales</taxon>
        <taxon>Prolixibacteraceae</taxon>
        <taxon>Prolixibacter</taxon>
    </lineage>
</organism>
<evidence type="ECO:0000313" key="10">
    <source>
        <dbReference type="EMBL" id="PSK85053.1"/>
    </source>
</evidence>
<dbReference type="InterPro" id="IPR011868">
    <property type="entry name" value="ModC_ABC_ATP-bd"/>
</dbReference>
<dbReference type="Pfam" id="PF03459">
    <property type="entry name" value="TOBE"/>
    <property type="match status" value="1"/>
</dbReference>
<dbReference type="Gene3D" id="3.40.50.300">
    <property type="entry name" value="P-loop containing nucleotide triphosphate hydrolases"/>
    <property type="match status" value="1"/>
</dbReference>
<evidence type="ECO:0000256" key="4">
    <source>
        <dbReference type="ARBA" id="ARBA00022741"/>
    </source>
</evidence>
<dbReference type="PROSITE" id="PS51866">
    <property type="entry name" value="MOP"/>
    <property type="match status" value="1"/>
</dbReference>
<dbReference type="GO" id="GO:0140359">
    <property type="term" value="F:ABC-type transporter activity"/>
    <property type="evidence" value="ECO:0007669"/>
    <property type="project" value="InterPro"/>
</dbReference>
<accession>A0A2P8CJD0</accession>
<dbReference type="PROSITE" id="PS00211">
    <property type="entry name" value="ABC_TRANSPORTER_1"/>
    <property type="match status" value="1"/>
</dbReference>
<dbReference type="SUPFAM" id="SSF52540">
    <property type="entry name" value="P-loop containing nucleoside triphosphate hydrolases"/>
    <property type="match status" value="1"/>
</dbReference>
<dbReference type="Pfam" id="PF00005">
    <property type="entry name" value="ABC_tran"/>
    <property type="match status" value="1"/>
</dbReference>
<keyword evidence="12" id="KW-1185">Reference proteome</keyword>
<evidence type="ECO:0000256" key="1">
    <source>
        <dbReference type="ARBA" id="ARBA00022448"/>
    </source>
</evidence>
<dbReference type="InterPro" id="IPR027417">
    <property type="entry name" value="P-loop_NTPase"/>
</dbReference>
<dbReference type="EMBL" id="PYGC01000001">
    <property type="protein sequence ID" value="PSK85053.1"/>
    <property type="molecule type" value="Genomic_DNA"/>
</dbReference>
<dbReference type="OrthoDB" id="1114670at2"/>
<evidence type="ECO:0000259" key="8">
    <source>
        <dbReference type="PROSITE" id="PS51866"/>
    </source>
</evidence>
<evidence type="ECO:0000256" key="2">
    <source>
        <dbReference type="ARBA" id="ARBA00022505"/>
    </source>
</evidence>
<dbReference type="PANTHER" id="PTHR42781:SF4">
    <property type="entry name" value="SPERMIDINE_PUTRESCINE IMPORT ATP-BINDING PROTEIN POTA"/>
    <property type="match status" value="1"/>
</dbReference>
<dbReference type="InterPro" id="IPR004606">
    <property type="entry name" value="Mop_domain"/>
</dbReference>
<dbReference type="InterPro" id="IPR003439">
    <property type="entry name" value="ABC_transporter-like_ATP-bd"/>
</dbReference>
<dbReference type="GO" id="GO:0005524">
    <property type="term" value="F:ATP binding"/>
    <property type="evidence" value="ECO:0007669"/>
    <property type="project" value="UniProtKB-KW"/>
</dbReference>
<dbReference type="InterPro" id="IPR008995">
    <property type="entry name" value="Mo/tungstate-bd_C_term_dom"/>
</dbReference>
<dbReference type="InterPro" id="IPR005116">
    <property type="entry name" value="Transp-assoc_OB_typ1"/>
</dbReference>
<protein>
    <submittedName>
        <fullName evidence="10">Molybdate transport system ATP-binding protein</fullName>
    </submittedName>
    <submittedName>
        <fullName evidence="9">Molybdenum import ATP-binding protein ModC</fullName>
    </submittedName>
</protein>
<dbReference type="AlphaFoldDB" id="A0A2P8CJD0"/>
<dbReference type="Proteomes" id="UP000240621">
    <property type="component" value="Unassembled WGS sequence"/>
</dbReference>
<sequence>MKNVIEFQATLSRGQFQFDMKCVFGEGITGIYGPSGHGKTTLLQIVNGLLSPDKGLIRIGDEVVLDKEKKIDIPSRNRKLGVVFQEGRLFPHLSVEDNLRYGEKLLPKSQRHIQFDDVVSTLEIGHLLKKKPEQCSGGEQQRIAMGRALLRSPQLLLMDEPFSAVDVALREQILVYLVRIHRKYRIPMLVVSHDLPDILRLTDEILMVRDGRIEAFGKYLDLVLSRKMLPRSSGEGLLNVISLYVDEVDEERGITTLTGEKGEKKVKVHCEACNEGVALGREVKVSVPPGDIAISLHPVPEISIQNQLEGNIKRLLHENGQVVCLVDVGFPLLVELTRSSTERLRLEVGMKVFCLFKSMSVRVSELT</sequence>
<dbReference type="InterPro" id="IPR017871">
    <property type="entry name" value="ABC_transporter-like_CS"/>
</dbReference>
<dbReference type="PROSITE" id="PS50893">
    <property type="entry name" value="ABC_TRANSPORTER_2"/>
    <property type="match status" value="1"/>
</dbReference>
<dbReference type="InterPro" id="IPR050093">
    <property type="entry name" value="ABC_SmlMolc_Importer"/>
</dbReference>
<name>A0A2P8CJD0_9BACT</name>